<keyword evidence="3" id="KW-1185">Reference proteome</keyword>
<dbReference type="Pfam" id="PF08238">
    <property type="entry name" value="Sel1"/>
    <property type="match status" value="3"/>
</dbReference>
<evidence type="ECO:0000256" key="1">
    <source>
        <dbReference type="ARBA" id="ARBA00038101"/>
    </source>
</evidence>
<accession>K0STX3</accession>
<evidence type="ECO:0000313" key="2">
    <source>
        <dbReference type="EMBL" id="EJK61672.1"/>
    </source>
</evidence>
<dbReference type="PANTHER" id="PTHR11102">
    <property type="entry name" value="SEL-1-LIKE PROTEIN"/>
    <property type="match status" value="1"/>
</dbReference>
<comment type="similarity">
    <text evidence="1">Belongs to the sel-1 family.</text>
</comment>
<dbReference type="EMBL" id="AGNL01019660">
    <property type="protein sequence ID" value="EJK61672.1"/>
    <property type="molecule type" value="Genomic_DNA"/>
</dbReference>
<name>K0STX3_THAOC</name>
<dbReference type="AlphaFoldDB" id="K0STX3"/>
<dbReference type="SUPFAM" id="SSF81901">
    <property type="entry name" value="HCP-like"/>
    <property type="match status" value="1"/>
</dbReference>
<organism evidence="2 3">
    <name type="scientific">Thalassiosira oceanica</name>
    <name type="common">Marine diatom</name>
    <dbReference type="NCBI Taxonomy" id="159749"/>
    <lineage>
        <taxon>Eukaryota</taxon>
        <taxon>Sar</taxon>
        <taxon>Stramenopiles</taxon>
        <taxon>Ochrophyta</taxon>
        <taxon>Bacillariophyta</taxon>
        <taxon>Coscinodiscophyceae</taxon>
        <taxon>Thalassiosirophycidae</taxon>
        <taxon>Thalassiosirales</taxon>
        <taxon>Thalassiosiraceae</taxon>
        <taxon>Thalassiosira</taxon>
    </lineage>
</organism>
<dbReference type="PANTHER" id="PTHR11102:SF160">
    <property type="entry name" value="ERAD-ASSOCIATED E3 UBIQUITIN-PROTEIN LIGASE COMPONENT HRD3"/>
    <property type="match status" value="1"/>
</dbReference>
<dbReference type="eggNOG" id="ENOG502SADV">
    <property type="taxonomic scope" value="Eukaryota"/>
</dbReference>
<dbReference type="OrthoDB" id="2384430at2759"/>
<dbReference type="InterPro" id="IPR011990">
    <property type="entry name" value="TPR-like_helical_dom_sf"/>
</dbReference>
<comment type="caution">
    <text evidence="2">The sequence shown here is derived from an EMBL/GenBank/DDBJ whole genome shotgun (WGS) entry which is preliminary data.</text>
</comment>
<protein>
    <submittedName>
        <fullName evidence="2">Uncharacterized protein</fullName>
    </submittedName>
</protein>
<dbReference type="InterPro" id="IPR050767">
    <property type="entry name" value="Sel1_AlgK"/>
</dbReference>
<dbReference type="SMART" id="SM00671">
    <property type="entry name" value="SEL1"/>
    <property type="match status" value="3"/>
</dbReference>
<dbReference type="InterPro" id="IPR006597">
    <property type="entry name" value="Sel1-like"/>
</dbReference>
<dbReference type="Proteomes" id="UP000266841">
    <property type="component" value="Unassembled WGS sequence"/>
</dbReference>
<evidence type="ECO:0000313" key="3">
    <source>
        <dbReference type="Proteomes" id="UP000266841"/>
    </source>
</evidence>
<sequence>MAMIRARVAKKDPEAVNFLGEQYCHGKLGLQKDVQRAFELWTEAAELGSIEALNNLSVAYESGAVAQLGRVKATEFYEKAAMQGHVLSRHNLGCIEGKKGNDDRAARHLLISAKMGYKESVETIKKMLMAGLATKAQYTEALKGYQDAVKEMKSHDRDKAKRLGY</sequence>
<reference evidence="2 3" key="1">
    <citation type="journal article" date="2012" name="Genome Biol.">
        <title>Genome and low-iron response of an oceanic diatom adapted to chronic iron limitation.</title>
        <authorList>
            <person name="Lommer M."/>
            <person name="Specht M."/>
            <person name="Roy A.S."/>
            <person name="Kraemer L."/>
            <person name="Andreson R."/>
            <person name="Gutowska M.A."/>
            <person name="Wolf J."/>
            <person name="Bergner S.V."/>
            <person name="Schilhabel M.B."/>
            <person name="Klostermeier U.C."/>
            <person name="Beiko R.G."/>
            <person name="Rosenstiel P."/>
            <person name="Hippler M."/>
            <person name="Laroche J."/>
        </authorList>
    </citation>
    <scope>NUCLEOTIDE SEQUENCE [LARGE SCALE GENOMIC DNA]</scope>
    <source>
        <strain evidence="2 3">CCMP1005</strain>
    </source>
</reference>
<dbReference type="Gene3D" id="1.25.40.10">
    <property type="entry name" value="Tetratricopeptide repeat domain"/>
    <property type="match status" value="1"/>
</dbReference>
<proteinExistence type="inferred from homology"/>
<gene>
    <name evidence="2" type="ORF">THAOC_17796</name>
</gene>